<dbReference type="Pfam" id="PF02602">
    <property type="entry name" value="HEM4"/>
    <property type="match status" value="1"/>
</dbReference>
<gene>
    <name evidence="2" type="ORF">SAMN04488526_0852</name>
</gene>
<reference evidence="2 3" key="1">
    <citation type="submission" date="2016-10" db="EMBL/GenBank/DDBJ databases">
        <authorList>
            <person name="de Groot N.N."/>
        </authorList>
    </citation>
    <scope>NUCLEOTIDE SEQUENCE [LARGE SCALE GENOMIC DNA]</scope>
    <source>
        <strain evidence="2 3">DSM 14858</strain>
    </source>
</reference>
<keyword evidence="3" id="KW-1185">Reference proteome</keyword>
<dbReference type="EMBL" id="FNZQ01000001">
    <property type="protein sequence ID" value="SEK54838.1"/>
    <property type="molecule type" value="Genomic_DNA"/>
</dbReference>
<dbReference type="InterPro" id="IPR036108">
    <property type="entry name" value="4pyrrol_syn_uPrphyn_synt_sf"/>
</dbReference>
<dbReference type="GO" id="GO:0033014">
    <property type="term" value="P:tetrapyrrole biosynthetic process"/>
    <property type="evidence" value="ECO:0007669"/>
    <property type="project" value="InterPro"/>
</dbReference>
<sequence length="228" mass="23855">MRTLPVLLTRPRADALRLADELRAAGVQRIEVSPLMRIVATGPLPELSGGIILTSGNAVDTYVELKGPKGLPTWTVGPRTADRARAAGLDVQGTAPDAEALGQAIPETAPPLMHLRGAVARGDLAVALRARGLTADEAVIYRQDGIALTAAAADLLRIGPVVVPLYSPRSAELFFQACPHTAYGNLRIIALSPAVASASPVPPVEQAETPDGSAMLRAVLRYFTTMDG</sequence>
<dbReference type="RefSeq" id="WP_175495760.1">
    <property type="nucleotide sequence ID" value="NZ_FNZQ01000001.1"/>
</dbReference>
<protein>
    <submittedName>
        <fullName evidence="2">Uroporphyrinogen-III synthase</fullName>
    </submittedName>
</protein>
<accession>A0A1H7HXG2</accession>
<dbReference type="CDD" id="cd06578">
    <property type="entry name" value="HemD"/>
    <property type="match status" value="1"/>
</dbReference>
<dbReference type="Gene3D" id="3.40.50.10090">
    <property type="match status" value="2"/>
</dbReference>
<dbReference type="GO" id="GO:0004852">
    <property type="term" value="F:uroporphyrinogen-III synthase activity"/>
    <property type="evidence" value="ECO:0007669"/>
    <property type="project" value="InterPro"/>
</dbReference>
<dbReference type="InterPro" id="IPR003754">
    <property type="entry name" value="4pyrrol_synth_uPrphyn_synth"/>
</dbReference>
<name>A0A1H7HXG2_9RHOB</name>
<evidence type="ECO:0000313" key="3">
    <source>
        <dbReference type="Proteomes" id="UP000199283"/>
    </source>
</evidence>
<feature type="domain" description="Tetrapyrrole biosynthesis uroporphyrinogen III synthase" evidence="1">
    <location>
        <begin position="18"/>
        <end position="215"/>
    </location>
</feature>
<evidence type="ECO:0000313" key="2">
    <source>
        <dbReference type="EMBL" id="SEK54838.1"/>
    </source>
</evidence>
<dbReference type="SUPFAM" id="SSF69618">
    <property type="entry name" value="HemD-like"/>
    <property type="match status" value="1"/>
</dbReference>
<organism evidence="2 3">
    <name type="scientific">Jannaschia helgolandensis</name>
    <dbReference type="NCBI Taxonomy" id="188906"/>
    <lineage>
        <taxon>Bacteria</taxon>
        <taxon>Pseudomonadati</taxon>
        <taxon>Pseudomonadota</taxon>
        <taxon>Alphaproteobacteria</taxon>
        <taxon>Rhodobacterales</taxon>
        <taxon>Roseobacteraceae</taxon>
        <taxon>Jannaschia</taxon>
    </lineage>
</organism>
<dbReference type="AlphaFoldDB" id="A0A1H7HXG2"/>
<dbReference type="Proteomes" id="UP000199283">
    <property type="component" value="Unassembled WGS sequence"/>
</dbReference>
<evidence type="ECO:0000259" key="1">
    <source>
        <dbReference type="Pfam" id="PF02602"/>
    </source>
</evidence>
<proteinExistence type="predicted"/>
<dbReference type="STRING" id="188906.SAMN04488526_0852"/>